<protein>
    <submittedName>
        <fullName evidence="1">Uncharacterized protein</fullName>
    </submittedName>
</protein>
<sequence length="164" mass="17659">MTNDPQQAQEQQRLAHDTLQYYRGFLAADVAIHAHVPSSRLAWLDQTAIDMSKGNAVLPAAVASADVSLCRAQVFLTHSQGLLAVLVEFLANGFKILDIVPCCPATTAAPADHVDLDHDLNARFRAKTFDTFESMLDQVGGAAHRNQFASLLSSRLAALSSTGQ</sequence>
<dbReference type="Proteomes" id="UP000193411">
    <property type="component" value="Unassembled WGS sequence"/>
</dbReference>
<gene>
    <name evidence="1" type="ORF">BCR44DRAFT_44495</name>
</gene>
<keyword evidence="2" id="KW-1185">Reference proteome</keyword>
<reference evidence="1 2" key="1">
    <citation type="submission" date="2016-07" db="EMBL/GenBank/DDBJ databases">
        <title>Pervasive Adenine N6-methylation of Active Genes in Fungi.</title>
        <authorList>
            <consortium name="DOE Joint Genome Institute"/>
            <person name="Mondo S.J."/>
            <person name="Dannebaum R.O."/>
            <person name="Kuo R.C."/>
            <person name="Labutti K."/>
            <person name="Haridas S."/>
            <person name="Kuo A."/>
            <person name="Salamov A."/>
            <person name="Ahrendt S.R."/>
            <person name="Lipzen A."/>
            <person name="Sullivan W."/>
            <person name="Andreopoulos W.B."/>
            <person name="Clum A."/>
            <person name="Lindquist E."/>
            <person name="Daum C."/>
            <person name="Ramamoorthy G.K."/>
            <person name="Gryganskyi A."/>
            <person name="Culley D."/>
            <person name="Magnuson J.K."/>
            <person name="James T.Y."/>
            <person name="O'Malley M.A."/>
            <person name="Stajich J.E."/>
            <person name="Spatafora J.W."/>
            <person name="Visel A."/>
            <person name="Grigoriev I.V."/>
        </authorList>
    </citation>
    <scope>NUCLEOTIDE SEQUENCE [LARGE SCALE GENOMIC DNA]</scope>
    <source>
        <strain evidence="1 2">PL171</strain>
    </source>
</reference>
<organism evidence="1 2">
    <name type="scientific">Catenaria anguillulae PL171</name>
    <dbReference type="NCBI Taxonomy" id="765915"/>
    <lineage>
        <taxon>Eukaryota</taxon>
        <taxon>Fungi</taxon>
        <taxon>Fungi incertae sedis</taxon>
        <taxon>Blastocladiomycota</taxon>
        <taxon>Blastocladiomycetes</taxon>
        <taxon>Blastocladiales</taxon>
        <taxon>Catenariaceae</taxon>
        <taxon>Catenaria</taxon>
    </lineage>
</organism>
<evidence type="ECO:0000313" key="2">
    <source>
        <dbReference type="Proteomes" id="UP000193411"/>
    </source>
</evidence>
<accession>A0A1Y2I3F5</accession>
<comment type="caution">
    <text evidence="1">The sequence shown here is derived from an EMBL/GenBank/DDBJ whole genome shotgun (WGS) entry which is preliminary data.</text>
</comment>
<evidence type="ECO:0000313" key="1">
    <source>
        <dbReference type="EMBL" id="ORZ39932.1"/>
    </source>
</evidence>
<dbReference type="AlphaFoldDB" id="A0A1Y2I3F5"/>
<name>A0A1Y2I3F5_9FUNG</name>
<proteinExistence type="predicted"/>
<dbReference type="EMBL" id="MCFL01000004">
    <property type="protein sequence ID" value="ORZ39932.1"/>
    <property type="molecule type" value="Genomic_DNA"/>
</dbReference>